<dbReference type="Gramene" id="CDF37225">
    <property type="protein sequence ID" value="CDF37225"/>
    <property type="gene ID" value="CHC_T00005347001"/>
</dbReference>
<organism evidence="2 3">
    <name type="scientific">Chondrus crispus</name>
    <name type="common">Carrageen Irish moss</name>
    <name type="synonym">Polymorpha crispa</name>
    <dbReference type="NCBI Taxonomy" id="2769"/>
    <lineage>
        <taxon>Eukaryota</taxon>
        <taxon>Rhodophyta</taxon>
        <taxon>Florideophyceae</taxon>
        <taxon>Rhodymeniophycidae</taxon>
        <taxon>Gigartinales</taxon>
        <taxon>Gigartinaceae</taxon>
        <taxon>Chondrus</taxon>
    </lineage>
</organism>
<dbReference type="KEGG" id="ccp:CHC_T00005347001"/>
<feature type="compositionally biased region" description="Polar residues" evidence="1">
    <location>
        <begin position="348"/>
        <end position="360"/>
    </location>
</feature>
<evidence type="ECO:0000256" key="1">
    <source>
        <dbReference type="SAM" id="MobiDB-lite"/>
    </source>
</evidence>
<dbReference type="GeneID" id="17324759"/>
<dbReference type="Proteomes" id="UP000012073">
    <property type="component" value="Unassembled WGS sequence"/>
</dbReference>
<gene>
    <name evidence="2" type="ORF">CHC_T00005347001</name>
</gene>
<feature type="compositionally biased region" description="Low complexity" evidence="1">
    <location>
        <begin position="331"/>
        <end position="347"/>
    </location>
</feature>
<feature type="region of interest" description="Disordered" evidence="1">
    <location>
        <begin position="252"/>
        <end position="363"/>
    </location>
</feature>
<sequence>MAKRPRPRAVEDDTARRRKRPAFPPEEDDWKKFLTPVVGEYRPRCSMARLRRAALPALLETPAARKKTLNMERKAMIAANATGVFRMPSKDRHDDPLRVAAMRFGCAAPWSKLMQTAMPLVTPRAQKKRGYLAPQERSFMTAGGMQITGLPPGKGSAKQKQEAQLEKQIGAVKQAVPTLVGSLMYLRGMGGKELASSSLHQMDVPQAPVAKTSSVFHGQKYFAETGAFEMDTRTSASIKLPLATATPFMPSAKPGASANASSVSAAVDARQRKFPPKTQAPAAVPPPAPAAPVNHQPVTKKQRISKAQRGPGTASAARMANGQTQVRPVQTPRKSTSSRSSAGTTGTNVKAANTADSHQLPTVGRTPAQITASKAASAAMSAASAAASSQYLTQEQLAMQAKGAFRPMHAPTSVSPSVRVGTVQSLPTVAGAPAGMHVNMKGGARAGKARAHASPSQSNAAMIMRAVAAKKTKTPSPSQASSRSGERLPMHRGSPMTTGAYHDPMLLATSQQNATTSAMNRINQARGVSPKSQMDFHQAAAQVNAHAAGREIVSSGMSRSGVLHTSPMGQLADKLATQLPQQTLRGMTPQGRAKHARMAAVAAQKNRQPQAHGQLRKDDVIQNPHDLEAQLRRADVLPADMVPGKAGKLNDPSMFGKGPNRNNLMMNQAGHASQGFYSNALGAQSAQLGHNTPINQRNLMMLRMAHANRNPPIAAGAGAPGAPNILQNMQDLHRPMQNLGVVPGMQPSAHGANMFNFLQVNGLSGGMPQAGGMNNPVVPGMAGKGMPTGPNAGMMNPHDAIFQQMLTATRGPGMNSSAPLHAGPMTNPTAPLNVHGHQVVTTGPMRQIPAHLGVQQSSDPAAIHEIDRALRLSFDESDLMG</sequence>
<accession>R7QIH8</accession>
<evidence type="ECO:0000313" key="3">
    <source>
        <dbReference type="Proteomes" id="UP000012073"/>
    </source>
</evidence>
<reference evidence="3" key="1">
    <citation type="journal article" date="2013" name="Proc. Natl. Acad. Sci. U.S.A.">
        <title>Genome structure and metabolic features in the red seaweed Chondrus crispus shed light on evolution of the Archaeplastida.</title>
        <authorList>
            <person name="Collen J."/>
            <person name="Porcel B."/>
            <person name="Carre W."/>
            <person name="Ball S.G."/>
            <person name="Chaparro C."/>
            <person name="Tonon T."/>
            <person name="Barbeyron T."/>
            <person name="Michel G."/>
            <person name="Noel B."/>
            <person name="Valentin K."/>
            <person name="Elias M."/>
            <person name="Artiguenave F."/>
            <person name="Arun A."/>
            <person name="Aury J.M."/>
            <person name="Barbosa-Neto J.F."/>
            <person name="Bothwell J.H."/>
            <person name="Bouget F.Y."/>
            <person name="Brillet L."/>
            <person name="Cabello-Hurtado F."/>
            <person name="Capella-Gutierrez S."/>
            <person name="Charrier B."/>
            <person name="Cladiere L."/>
            <person name="Cock J.M."/>
            <person name="Coelho S.M."/>
            <person name="Colleoni C."/>
            <person name="Czjzek M."/>
            <person name="Da Silva C."/>
            <person name="Delage L."/>
            <person name="Denoeud F."/>
            <person name="Deschamps P."/>
            <person name="Dittami S.M."/>
            <person name="Gabaldon T."/>
            <person name="Gachon C.M."/>
            <person name="Groisillier A."/>
            <person name="Herve C."/>
            <person name="Jabbari K."/>
            <person name="Katinka M."/>
            <person name="Kloareg B."/>
            <person name="Kowalczyk N."/>
            <person name="Labadie K."/>
            <person name="Leblanc C."/>
            <person name="Lopez P.J."/>
            <person name="McLachlan D.H."/>
            <person name="Meslet-Cladiere L."/>
            <person name="Moustafa A."/>
            <person name="Nehr Z."/>
            <person name="Nyvall Collen P."/>
            <person name="Panaud O."/>
            <person name="Partensky F."/>
            <person name="Poulain J."/>
            <person name="Rensing S.A."/>
            <person name="Rousvoal S."/>
            <person name="Samson G."/>
            <person name="Symeonidi A."/>
            <person name="Weissenbach J."/>
            <person name="Zambounis A."/>
            <person name="Wincker P."/>
            <person name="Boyen C."/>
        </authorList>
    </citation>
    <scope>NUCLEOTIDE SEQUENCE [LARGE SCALE GENOMIC DNA]</scope>
    <source>
        <strain evidence="3">cv. Stackhouse</strain>
    </source>
</reference>
<dbReference type="AlphaFoldDB" id="R7QIH8"/>
<dbReference type="EMBL" id="HG001819">
    <property type="protein sequence ID" value="CDF37225.1"/>
    <property type="molecule type" value="Genomic_DNA"/>
</dbReference>
<evidence type="ECO:0000313" key="2">
    <source>
        <dbReference type="EMBL" id="CDF37225.1"/>
    </source>
</evidence>
<feature type="compositionally biased region" description="Polar residues" evidence="1">
    <location>
        <begin position="474"/>
        <end position="483"/>
    </location>
</feature>
<protein>
    <submittedName>
        <fullName evidence="2">Uncharacterized protein</fullName>
    </submittedName>
</protein>
<keyword evidence="3" id="KW-1185">Reference proteome</keyword>
<feature type="region of interest" description="Disordered" evidence="1">
    <location>
        <begin position="1"/>
        <end position="26"/>
    </location>
</feature>
<dbReference type="RefSeq" id="XP_005717044.1">
    <property type="nucleotide sequence ID" value="XM_005716987.1"/>
</dbReference>
<proteinExistence type="predicted"/>
<feature type="region of interest" description="Disordered" evidence="1">
    <location>
        <begin position="470"/>
        <end position="494"/>
    </location>
</feature>
<feature type="compositionally biased region" description="Low complexity" evidence="1">
    <location>
        <begin position="256"/>
        <end position="268"/>
    </location>
</feature>
<name>R7QIH8_CHOCR</name>